<dbReference type="InterPro" id="IPR007607">
    <property type="entry name" value="BacA/B"/>
</dbReference>
<dbReference type="HOGENOM" id="CLU_996400_0_0_9"/>
<feature type="compositionally biased region" description="Basic and acidic residues" evidence="2">
    <location>
        <begin position="42"/>
        <end position="58"/>
    </location>
</feature>
<feature type="region of interest" description="Disordered" evidence="2">
    <location>
        <begin position="42"/>
        <end position="99"/>
    </location>
</feature>
<evidence type="ECO:0000256" key="2">
    <source>
        <dbReference type="SAM" id="MobiDB-lite"/>
    </source>
</evidence>
<comment type="similarity">
    <text evidence="1">Belongs to the bactofilin family.</text>
</comment>
<evidence type="ECO:0000313" key="3">
    <source>
        <dbReference type="EMBL" id="EEG30961.1"/>
    </source>
</evidence>
<gene>
    <name evidence="3" type="ORF">CLOSTMETH_01440</name>
</gene>
<proteinExistence type="inferred from homology"/>
<dbReference type="Proteomes" id="UP000003340">
    <property type="component" value="Unassembled WGS sequence"/>
</dbReference>
<protein>
    <recommendedName>
        <fullName evidence="5">Polymer-forming cytoskeletal</fullName>
    </recommendedName>
</protein>
<reference evidence="3 4" key="1">
    <citation type="submission" date="2009-01" db="EMBL/GenBank/DDBJ databases">
        <authorList>
            <person name="Fulton L."/>
            <person name="Clifton S."/>
            <person name="Fulton B."/>
            <person name="Xu J."/>
            <person name="Minx P."/>
            <person name="Pepin K.H."/>
            <person name="Johnson M."/>
            <person name="Bhonagiri V."/>
            <person name="Nash W.E."/>
            <person name="Mardis E.R."/>
            <person name="Wilson R.K."/>
        </authorList>
    </citation>
    <scope>NUCLEOTIDE SEQUENCE [LARGE SCALE GENOMIC DNA]</scope>
    <source>
        <strain evidence="3 4">DSM 5476</strain>
    </source>
</reference>
<accession>C0EC71</accession>
<dbReference type="Pfam" id="PF04519">
    <property type="entry name" value="Bactofilin"/>
    <property type="match status" value="1"/>
</dbReference>
<dbReference type="eggNOG" id="COG1664">
    <property type="taxonomic scope" value="Bacteria"/>
</dbReference>
<comment type="caution">
    <text evidence="3">The sequence shown here is derived from an EMBL/GenBank/DDBJ whole genome shotgun (WGS) entry which is preliminary data.</text>
</comment>
<evidence type="ECO:0008006" key="5">
    <source>
        <dbReference type="Google" id="ProtNLM"/>
    </source>
</evidence>
<dbReference type="PANTHER" id="PTHR35024">
    <property type="entry name" value="HYPOTHETICAL CYTOSOLIC PROTEIN"/>
    <property type="match status" value="1"/>
</dbReference>
<feature type="compositionally biased region" description="Low complexity" evidence="2">
    <location>
        <begin position="67"/>
        <end position="82"/>
    </location>
</feature>
<evidence type="ECO:0000313" key="4">
    <source>
        <dbReference type="Proteomes" id="UP000003340"/>
    </source>
</evidence>
<dbReference type="EMBL" id="ACEC01000046">
    <property type="protein sequence ID" value="EEG30961.1"/>
    <property type="molecule type" value="Genomic_DNA"/>
</dbReference>
<organism evidence="3 4">
    <name type="scientific">[Clostridium] methylpentosum DSM 5476</name>
    <dbReference type="NCBI Taxonomy" id="537013"/>
    <lineage>
        <taxon>Bacteria</taxon>
        <taxon>Bacillati</taxon>
        <taxon>Bacillota</taxon>
        <taxon>Clostridia</taxon>
        <taxon>Eubacteriales</taxon>
        <taxon>Oscillospiraceae</taxon>
        <taxon>Oscillospiraceae incertae sedis</taxon>
    </lineage>
</organism>
<dbReference type="PANTHER" id="PTHR35024:SF4">
    <property type="entry name" value="POLYMER-FORMING CYTOSKELETAL PROTEIN"/>
    <property type="match status" value="1"/>
</dbReference>
<feature type="compositionally biased region" description="Pro residues" evidence="2">
    <location>
        <begin position="83"/>
        <end position="93"/>
    </location>
</feature>
<sequence>MANNKNKKTLEFGMNAQNDEKKNSAKNNFTTALKEIIYGEKEAPLADGVPTKEAEPVKKQPATPQTASKYAPPASAKSAAAPAPAPAPSPAPSTPLHKSYQSLEPTEQTFITKDTIIEGSIITKSDIKISGCMKGNLTSDHDIYINGQVDGDVKGNAVTLNNGVVKGNISSETFINLNEKAIVIGDLSGDTVDSDGKVKGNLRITSSVALKSNAIVHGNITSKNINMQDGSVIKGSLEIICDEAIDEDDFFSFDIEAAVASKEQSTEKSSAKADSAEAK</sequence>
<evidence type="ECO:0000256" key="1">
    <source>
        <dbReference type="ARBA" id="ARBA00044755"/>
    </source>
</evidence>
<dbReference type="STRING" id="537013.CLOSTMETH_01440"/>
<reference evidence="3 4" key="2">
    <citation type="submission" date="2009-02" db="EMBL/GenBank/DDBJ databases">
        <title>Draft genome sequence of Clostridium methylpentosum (DSM 5476).</title>
        <authorList>
            <person name="Sudarsanam P."/>
            <person name="Ley R."/>
            <person name="Guruge J."/>
            <person name="Turnbaugh P.J."/>
            <person name="Mahowald M."/>
            <person name="Liep D."/>
            <person name="Gordon J."/>
        </authorList>
    </citation>
    <scope>NUCLEOTIDE SEQUENCE [LARGE SCALE GENOMIC DNA]</scope>
    <source>
        <strain evidence="3 4">DSM 5476</strain>
    </source>
</reference>
<name>C0EC71_9FIRM</name>
<dbReference type="AlphaFoldDB" id="C0EC71"/>
<feature type="region of interest" description="Disordered" evidence="2">
    <location>
        <begin position="1"/>
        <end position="27"/>
    </location>
</feature>
<keyword evidence="4" id="KW-1185">Reference proteome</keyword>